<proteinExistence type="predicted"/>
<keyword evidence="1" id="KW-0472">Membrane</keyword>
<gene>
    <name evidence="2" type="ORF">SAMN05216388_1002291</name>
</gene>
<protein>
    <submittedName>
        <fullName evidence="2">Uncharacterized protein</fullName>
    </submittedName>
</protein>
<organism evidence="2 3">
    <name type="scientific">Halorientalis persicus</name>
    <dbReference type="NCBI Taxonomy" id="1367881"/>
    <lineage>
        <taxon>Archaea</taxon>
        <taxon>Methanobacteriati</taxon>
        <taxon>Methanobacteriota</taxon>
        <taxon>Stenosarchaea group</taxon>
        <taxon>Halobacteria</taxon>
        <taxon>Halobacteriales</taxon>
        <taxon>Haloarculaceae</taxon>
        <taxon>Halorientalis</taxon>
    </lineage>
</organism>
<name>A0A1H8FI70_9EURY</name>
<dbReference type="Proteomes" id="UP000198775">
    <property type="component" value="Unassembled WGS sequence"/>
</dbReference>
<feature type="transmembrane region" description="Helical" evidence="1">
    <location>
        <begin position="6"/>
        <end position="26"/>
    </location>
</feature>
<dbReference type="OrthoDB" id="241059at2157"/>
<sequence>MADHSFGPLGWVSAAGFVILSLLYVVDAWGIAQWPMSLAVTGAVALLAAAGAILLWYGNDPTATEEEYGATETR</sequence>
<keyword evidence="3" id="KW-1185">Reference proteome</keyword>
<dbReference type="AlphaFoldDB" id="A0A1H8FI70"/>
<keyword evidence="1" id="KW-1133">Transmembrane helix</keyword>
<evidence type="ECO:0000256" key="1">
    <source>
        <dbReference type="SAM" id="Phobius"/>
    </source>
</evidence>
<dbReference type="EMBL" id="FOCX01000002">
    <property type="protein sequence ID" value="SEN31204.1"/>
    <property type="molecule type" value="Genomic_DNA"/>
</dbReference>
<feature type="transmembrane region" description="Helical" evidence="1">
    <location>
        <begin position="38"/>
        <end position="58"/>
    </location>
</feature>
<evidence type="ECO:0000313" key="3">
    <source>
        <dbReference type="Proteomes" id="UP000198775"/>
    </source>
</evidence>
<reference evidence="3" key="1">
    <citation type="submission" date="2016-10" db="EMBL/GenBank/DDBJ databases">
        <authorList>
            <person name="Varghese N."/>
            <person name="Submissions S."/>
        </authorList>
    </citation>
    <scope>NUCLEOTIDE SEQUENCE [LARGE SCALE GENOMIC DNA]</scope>
    <source>
        <strain evidence="3">IBRC-M 10043</strain>
    </source>
</reference>
<keyword evidence="1" id="KW-0812">Transmembrane</keyword>
<evidence type="ECO:0000313" key="2">
    <source>
        <dbReference type="EMBL" id="SEN31204.1"/>
    </source>
</evidence>
<dbReference type="RefSeq" id="WP_139203414.1">
    <property type="nucleotide sequence ID" value="NZ_FOCX01000002.1"/>
</dbReference>
<accession>A0A1H8FI70</accession>